<dbReference type="SUPFAM" id="SSF109604">
    <property type="entry name" value="HD-domain/PDEase-like"/>
    <property type="match status" value="1"/>
</dbReference>
<dbReference type="Proteomes" id="UP000607645">
    <property type="component" value="Unassembled WGS sequence"/>
</dbReference>
<proteinExistence type="predicted"/>
<dbReference type="EMBL" id="JACOPQ010000007">
    <property type="protein sequence ID" value="MBC5737425.1"/>
    <property type="molecule type" value="Genomic_DNA"/>
</dbReference>
<accession>A0A8J6JMB4</accession>
<sequence>MWNFQYKSEYEACVADLERSGAVQSMRFLPQHAEGVSTYDHASLVAYTSFRVCSVLGLDARAAARGGLLHDLFLYNWQDHSIHSFLDHMENHPRYALENAEALFALTDTERDIIATHMWPATPTKFYHRWESLVVSCMDKVCAVAELLRLFPLITRGKKQARHVPAALEAPARLTFLQPKAG</sequence>
<dbReference type="AlphaFoldDB" id="A0A8J6JMB4"/>
<gene>
    <name evidence="1" type="ORF">H8S62_10455</name>
</gene>
<dbReference type="RefSeq" id="WP_186919234.1">
    <property type="nucleotide sequence ID" value="NZ_JACOPQ010000007.1"/>
</dbReference>
<evidence type="ECO:0000313" key="2">
    <source>
        <dbReference type="Proteomes" id="UP000607645"/>
    </source>
</evidence>
<reference evidence="1" key="1">
    <citation type="submission" date="2020-08" db="EMBL/GenBank/DDBJ databases">
        <title>Genome public.</title>
        <authorList>
            <person name="Liu C."/>
            <person name="Sun Q."/>
        </authorList>
    </citation>
    <scope>NUCLEOTIDE SEQUENCE</scope>
    <source>
        <strain evidence="1">NSJ-52</strain>
    </source>
</reference>
<organism evidence="1 2">
    <name type="scientific">Lawsonibacter faecis</name>
    <dbReference type="NCBI Taxonomy" id="2763052"/>
    <lineage>
        <taxon>Bacteria</taxon>
        <taxon>Bacillati</taxon>
        <taxon>Bacillota</taxon>
        <taxon>Clostridia</taxon>
        <taxon>Eubacteriales</taxon>
        <taxon>Oscillospiraceae</taxon>
        <taxon>Lawsonibacter</taxon>
    </lineage>
</organism>
<dbReference type="Gene3D" id="1.10.3210.10">
    <property type="entry name" value="Hypothetical protein af1432"/>
    <property type="match status" value="1"/>
</dbReference>
<comment type="caution">
    <text evidence="1">The sequence shown here is derived from an EMBL/GenBank/DDBJ whole genome shotgun (WGS) entry which is preliminary data.</text>
</comment>
<evidence type="ECO:0000313" key="1">
    <source>
        <dbReference type="EMBL" id="MBC5737425.1"/>
    </source>
</evidence>
<protein>
    <submittedName>
        <fullName evidence="1">Phosphohydrolase</fullName>
    </submittedName>
</protein>
<name>A0A8J6JMB4_9FIRM</name>
<keyword evidence="2" id="KW-1185">Reference proteome</keyword>